<keyword evidence="1" id="KW-1133">Transmembrane helix</keyword>
<feature type="transmembrane region" description="Helical" evidence="1">
    <location>
        <begin position="479"/>
        <end position="501"/>
    </location>
</feature>
<name>A0A8S1GSF3_9PELO</name>
<reference evidence="2" key="1">
    <citation type="submission" date="2020-10" db="EMBL/GenBank/DDBJ databases">
        <authorList>
            <person name="Kikuchi T."/>
        </authorList>
    </citation>
    <scope>NUCLEOTIDE SEQUENCE</scope>
    <source>
        <strain evidence="2">NKZ352</strain>
    </source>
</reference>
<comment type="caution">
    <text evidence="2">The sequence shown here is derived from an EMBL/GenBank/DDBJ whole genome shotgun (WGS) entry which is preliminary data.</text>
</comment>
<dbReference type="PANTHER" id="PTHR46964">
    <property type="entry name" value="SERPENTINE RECEPTOR, CLASS I-RELATED"/>
    <property type="match status" value="1"/>
</dbReference>
<feature type="transmembrane region" description="Helical" evidence="1">
    <location>
        <begin position="67"/>
        <end position="84"/>
    </location>
</feature>
<keyword evidence="1" id="KW-0812">Transmembrane</keyword>
<dbReference type="AlphaFoldDB" id="A0A8S1GSF3"/>
<evidence type="ECO:0000313" key="2">
    <source>
        <dbReference type="EMBL" id="CAD6186577.1"/>
    </source>
</evidence>
<dbReference type="Pfam" id="PF10327">
    <property type="entry name" value="7TM_GPCR_Sri"/>
    <property type="match status" value="2"/>
</dbReference>
<feature type="transmembrane region" description="Helical" evidence="1">
    <location>
        <begin position="20"/>
        <end position="47"/>
    </location>
</feature>
<proteinExistence type="predicted"/>
<gene>
    <name evidence="2" type="ORF">CAUJ_LOCUS2496</name>
</gene>
<evidence type="ECO:0000313" key="3">
    <source>
        <dbReference type="Proteomes" id="UP000835052"/>
    </source>
</evidence>
<keyword evidence="3" id="KW-1185">Reference proteome</keyword>
<evidence type="ECO:0000256" key="1">
    <source>
        <dbReference type="SAM" id="Phobius"/>
    </source>
</evidence>
<feature type="transmembrane region" description="Helical" evidence="1">
    <location>
        <begin position="123"/>
        <end position="147"/>
    </location>
</feature>
<protein>
    <recommendedName>
        <fullName evidence="4">G protein-coupled receptor</fullName>
    </recommendedName>
</protein>
<organism evidence="2 3">
    <name type="scientific">Caenorhabditis auriculariae</name>
    <dbReference type="NCBI Taxonomy" id="2777116"/>
    <lineage>
        <taxon>Eukaryota</taxon>
        <taxon>Metazoa</taxon>
        <taxon>Ecdysozoa</taxon>
        <taxon>Nematoda</taxon>
        <taxon>Chromadorea</taxon>
        <taxon>Rhabditida</taxon>
        <taxon>Rhabditina</taxon>
        <taxon>Rhabditomorpha</taxon>
        <taxon>Rhabditoidea</taxon>
        <taxon>Rhabditidae</taxon>
        <taxon>Peloderinae</taxon>
        <taxon>Caenorhabditis</taxon>
    </lineage>
</organism>
<sequence length="531" mass="59941">MSASDIFSNERPTIYIVTGYVIALFGLDILFVLLELTLSTVGVCFIYRHDAAAKLIKKKTVGRWRTLIFFLLTFACSIIDGLLMRHSALSLSEQQEAIQKYYPQAVNMSLENAYFYDHRVNDMILYTLAFAYTFETIGILFLVSLAIRTIKMLNNVTGILSRRTITIQRNVLHSLIAQVHSTTAELFAALCVSIKPLFPIMGAKVWSPIVLNLGLDKNLAAVGNKFEIIIIPLKTKEIVFVSFELIMPTIGVCFIYRHDAAVMLVQYYPQAANMSLDNAYFYEYRINDTIVYVRRRRPKPISRGPILMISGLAPVTYRSLCVTAGDYEAVVTLSSVELFACLCLSPKPLFPVIGAKVWSPVINHFGLDIHLGAYYPQAVNMTLENVYFYEYRINDTILYTILLVYFFESIGGLFLFILSIRTIKILNNVTGTLSRRIVTLQRDVLHSLMAQTLAPLIFICVPVVFCSYVVLLQNFDLDAIVLVSMGMMMVHGTASNIAMIATTPRFREFIKNILWAGVNREPNRVQILGVP</sequence>
<feature type="transmembrane region" description="Helical" evidence="1">
    <location>
        <begin position="452"/>
        <end position="473"/>
    </location>
</feature>
<keyword evidence="1" id="KW-0472">Membrane</keyword>
<dbReference type="EMBL" id="CAJGYM010000004">
    <property type="protein sequence ID" value="CAD6186577.1"/>
    <property type="molecule type" value="Genomic_DNA"/>
</dbReference>
<dbReference type="Proteomes" id="UP000835052">
    <property type="component" value="Unassembled WGS sequence"/>
</dbReference>
<evidence type="ECO:0008006" key="4">
    <source>
        <dbReference type="Google" id="ProtNLM"/>
    </source>
</evidence>
<feature type="transmembrane region" description="Helical" evidence="1">
    <location>
        <begin position="397"/>
        <end position="418"/>
    </location>
</feature>
<accession>A0A8S1GSF3</accession>
<dbReference type="InterPro" id="IPR019429">
    <property type="entry name" value="7TM_GPCR_serpentine_rcpt_Sri"/>
</dbReference>